<keyword evidence="1" id="KW-0694">RNA-binding</keyword>
<dbReference type="SMART" id="SM00360">
    <property type="entry name" value="RRM"/>
    <property type="match status" value="2"/>
</dbReference>
<dbReference type="PROSITE" id="PS50102">
    <property type="entry name" value="RRM"/>
    <property type="match status" value="1"/>
</dbReference>
<proteinExistence type="predicted"/>
<dbReference type="PANTHER" id="PTHR15608">
    <property type="entry name" value="SPLICING FACTOR U2AF-ASSOCIATED PROTEIN 2"/>
    <property type="match status" value="1"/>
</dbReference>
<dbReference type="Pfam" id="PF00076">
    <property type="entry name" value="RRM_1"/>
    <property type="match status" value="1"/>
</dbReference>
<dbReference type="HOGENOM" id="CLU_026945_2_0_1"/>
<evidence type="ECO:0000256" key="1">
    <source>
        <dbReference type="PROSITE-ProRule" id="PRU00176"/>
    </source>
</evidence>
<sequence>MYEKTKNKTRILYLLPSFSSFRLKMAIVFLSVSSVSDLTDSFKSQMHALYVFITTHNVKYIFQLKVNMISSLVLKYKHSKKSSIALKIAHRMEKEELDLKEALRLLKKQELERRKKKRDEKKSRIYEPPFTSIYISNLPKDITEDELIREFTHYGIIRKTSEGEIRCKLYKDSDGKVKGDALIVYARIESVQLAIDMMDKTILRGSIINVQTAQFKSNKRKIDDKNNAEEGDHVPLKRGKQLQKYAEDGTIQDDSAKEVSDWHITKLEGHSEADRTIVLNNVLDVGAKYTEGELDEIKEDIVDECSTVKGIERFELDESNGRALVVYEDVPSALNCRSLLDGRFFDGREIIARTLTEEEGLLNKQDLSNFVTQERVEESEDDLVDES</sequence>
<keyword evidence="5" id="KW-1185">Reference proteome</keyword>
<dbReference type="GeneID" id="11496745"/>
<evidence type="ECO:0000259" key="3">
    <source>
        <dbReference type="PROSITE" id="PS50102"/>
    </source>
</evidence>
<dbReference type="RefSeq" id="XP_003669137.1">
    <property type="nucleotide sequence ID" value="XM_003669089.1"/>
</dbReference>
<dbReference type="Gene3D" id="3.30.70.330">
    <property type="match status" value="2"/>
</dbReference>
<dbReference type="GO" id="GO:0003723">
    <property type="term" value="F:RNA binding"/>
    <property type="evidence" value="ECO:0007669"/>
    <property type="project" value="UniProtKB-UniRule"/>
</dbReference>
<gene>
    <name evidence="4" type="primary">NDAI0C02340</name>
    <name evidence="4" type="ordered locus">NDAI_0C02340</name>
</gene>
<feature type="domain" description="RRM" evidence="3">
    <location>
        <begin position="131"/>
        <end position="215"/>
    </location>
</feature>
<keyword evidence="2" id="KW-0175">Coiled coil</keyword>
<evidence type="ECO:0000313" key="5">
    <source>
        <dbReference type="Proteomes" id="UP000000689"/>
    </source>
</evidence>
<dbReference type="InterPro" id="IPR034393">
    <property type="entry name" value="TatSF1-like"/>
</dbReference>
<evidence type="ECO:0000313" key="4">
    <source>
        <dbReference type="EMBL" id="CCD23894.1"/>
    </source>
</evidence>
<dbReference type="PANTHER" id="PTHR15608:SF0">
    <property type="entry name" value="HIV TAT-SPECIFIC FACTOR 1"/>
    <property type="match status" value="1"/>
</dbReference>
<evidence type="ECO:0000256" key="2">
    <source>
        <dbReference type="SAM" id="Coils"/>
    </source>
</evidence>
<dbReference type="AlphaFoldDB" id="G0W7Y3"/>
<reference evidence="4 5" key="1">
    <citation type="journal article" date="2011" name="Proc. Natl. Acad. Sci. U.S.A.">
        <title>Evolutionary erosion of yeast sex chromosomes by mating-type switching accidents.</title>
        <authorList>
            <person name="Gordon J.L."/>
            <person name="Armisen D."/>
            <person name="Proux-Wera E."/>
            <person name="Oheigeartaigh S.S."/>
            <person name="Byrne K.P."/>
            <person name="Wolfe K.H."/>
        </authorList>
    </citation>
    <scope>NUCLEOTIDE SEQUENCE [LARGE SCALE GENOMIC DNA]</scope>
    <source>
        <strain evidence="5">ATCC 10597 / BCRC 20456 / CBS 421 / NBRC 0211 / NRRL Y-12639</strain>
    </source>
</reference>
<dbReference type="SUPFAM" id="SSF54928">
    <property type="entry name" value="RNA-binding domain, RBD"/>
    <property type="match status" value="1"/>
</dbReference>
<organism evidence="4 5">
    <name type="scientific">Naumovozyma dairenensis (strain ATCC 10597 / BCRC 20456 / CBS 421 / NBRC 0211 / NRRL Y-12639)</name>
    <name type="common">Saccharomyces dairenensis</name>
    <dbReference type="NCBI Taxonomy" id="1071378"/>
    <lineage>
        <taxon>Eukaryota</taxon>
        <taxon>Fungi</taxon>
        <taxon>Dikarya</taxon>
        <taxon>Ascomycota</taxon>
        <taxon>Saccharomycotina</taxon>
        <taxon>Saccharomycetes</taxon>
        <taxon>Saccharomycetales</taxon>
        <taxon>Saccharomycetaceae</taxon>
        <taxon>Naumovozyma</taxon>
    </lineage>
</organism>
<dbReference type="EMBL" id="HE580269">
    <property type="protein sequence ID" value="CCD23894.1"/>
    <property type="molecule type" value="Genomic_DNA"/>
</dbReference>
<dbReference type="STRING" id="1071378.G0W7Y3"/>
<dbReference type="Proteomes" id="UP000000689">
    <property type="component" value="Chromosome 3"/>
</dbReference>
<dbReference type="CDD" id="cd12285">
    <property type="entry name" value="RRM3_RBM39_like"/>
    <property type="match status" value="1"/>
</dbReference>
<feature type="coiled-coil region" evidence="2">
    <location>
        <begin position="89"/>
        <end position="119"/>
    </location>
</feature>
<dbReference type="OrthoDB" id="10258585at2759"/>
<dbReference type="GO" id="GO:0005686">
    <property type="term" value="C:U2 snRNP"/>
    <property type="evidence" value="ECO:0007669"/>
    <property type="project" value="TreeGrafter"/>
</dbReference>
<protein>
    <recommendedName>
        <fullName evidence="3">RRM domain-containing protein</fullName>
    </recommendedName>
</protein>
<name>G0W7Y3_NAUDC</name>
<dbReference type="eggNOG" id="KOG1548">
    <property type="taxonomic scope" value="Eukaryota"/>
</dbReference>
<accession>G0W7Y3</accession>
<dbReference type="InterPro" id="IPR012677">
    <property type="entry name" value="Nucleotide-bd_a/b_plait_sf"/>
</dbReference>
<dbReference type="KEGG" id="ndi:NDAI_0C02340"/>
<dbReference type="InterPro" id="IPR035979">
    <property type="entry name" value="RBD_domain_sf"/>
</dbReference>
<dbReference type="InterPro" id="IPR000504">
    <property type="entry name" value="RRM_dom"/>
</dbReference>
<dbReference type="OMA" id="TRYNGEH"/>
<dbReference type="GO" id="GO:0005684">
    <property type="term" value="C:U2-type spliceosomal complex"/>
    <property type="evidence" value="ECO:0007669"/>
    <property type="project" value="TreeGrafter"/>
</dbReference>